<protein>
    <submittedName>
        <fullName evidence="3">Membrane protein</fullName>
    </submittedName>
</protein>
<keyword evidence="2" id="KW-0472">Membrane</keyword>
<feature type="transmembrane region" description="Helical" evidence="2">
    <location>
        <begin position="335"/>
        <end position="353"/>
    </location>
</feature>
<evidence type="ECO:0000313" key="3">
    <source>
        <dbReference type="EMBL" id="GLS20465.1"/>
    </source>
</evidence>
<keyword evidence="2" id="KW-1133">Transmembrane helix</keyword>
<gene>
    <name evidence="3" type="ORF">GCM10007874_34820</name>
</gene>
<dbReference type="Pfam" id="PF01944">
    <property type="entry name" value="SpoIIM"/>
    <property type="match status" value="1"/>
</dbReference>
<dbReference type="InterPro" id="IPR002798">
    <property type="entry name" value="SpoIIM-like"/>
</dbReference>
<evidence type="ECO:0000256" key="1">
    <source>
        <dbReference type="SAM" id="MobiDB-lite"/>
    </source>
</evidence>
<sequence>MTMLDAGFRGQDAGGPAPTIIGTSLEPRANVVLRSAEFRRGREESWRELDDLVQRVEKRGIRSVSADELQKMPLLYRSALSSLSVARSIALDRNLLRYLEGLTLRAYLVVYGPRTSLFAGLGQFFTRGFPAAVRKVGWHILISFAALVIGIVAGYLIVASDEEWFNAIVPDDLSDGRGPTVTAEELRRTELFAPWPGFKDAFIVFANYLFRHNSIVAILSFGLGFMAGVPTLLLMVYQGLILGAFIAIHAKRGVFVDFIGWLSIHGVTELGAFVLCGAAGLLVAEKILFPGRYTRLESLAIHGKQAAIIVGGSVAMLFIAGIIEGGFRQLVGVTSWRFAFAGVTAVLWFLYFMSGRKEEQHGLPT</sequence>
<keyword evidence="2" id="KW-0812">Transmembrane</keyword>
<organism evidence="3 4">
    <name type="scientific">Labrys miyagiensis</name>
    <dbReference type="NCBI Taxonomy" id="346912"/>
    <lineage>
        <taxon>Bacteria</taxon>
        <taxon>Pseudomonadati</taxon>
        <taxon>Pseudomonadota</taxon>
        <taxon>Alphaproteobacteria</taxon>
        <taxon>Hyphomicrobiales</taxon>
        <taxon>Xanthobacteraceae</taxon>
        <taxon>Labrys</taxon>
    </lineage>
</organism>
<dbReference type="PANTHER" id="PTHR35337">
    <property type="entry name" value="SLR1478 PROTEIN"/>
    <property type="match status" value="1"/>
</dbReference>
<comment type="caution">
    <text evidence="3">The sequence shown here is derived from an EMBL/GenBank/DDBJ whole genome shotgun (WGS) entry which is preliminary data.</text>
</comment>
<evidence type="ECO:0000256" key="2">
    <source>
        <dbReference type="SAM" id="Phobius"/>
    </source>
</evidence>
<feature type="transmembrane region" description="Helical" evidence="2">
    <location>
        <begin position="258"/>
        <end position="284"/>
    </location>
</feature>
<accession>A0ABQ6CJW8</accession>
<keyword evidence="4" id="KW-1185">Reference proteome</keyword>
<name>A0ABQ6CJW8_9HYPH</name>
<feature type="transmembrane region" description="Helical" evidence="2">
    <location>
        <begin position="217"/>
        <end position="246"/>
    </location>
</feature>
<reference evidence="4" key="1">
    <citation type="journal article" date="2019" name="Int. J. Syst. Evol. Microbiol.">
        <title>The Global Catalogue of Microorganisms (GCM) 10K type strain sequencing project: providing services to taxonomists for standard genome sequencing and annotation.</title>
        <authorList>
            <consortium name="The Broad Institute Genomics Platform"/>
            <consortium name="The Broad Institute Genome Sequencing Center for Infectious Disease"/>
            <person name="Wu L."/>
            <person name="Ma J."/>
        </authorList>
    </citation>
    <scope>NUCLEOTIDE SEQUENCE [LARGE SCALE GENOMIC DNA]</scope>
    <source>
        <strain evidence="4">NBRC 101365</strain>
    </source>
</reference>
<dbReference type="EMBL" id="BSPC01000028">
    <property type="protein sequence ID" value="GLS20465.1"/>
    <property type="molecule type" value="Genomic_DNA"/>
</dbReference>
<dbReference type="PANTHER" id="PTHR35337:SF1">
    <property type="entry name" value="SLR1478 PROTEIN"/>
    <property type="match status" value="1"/>
</dbReference>
<evidence type="ECO:0000313" key="4">
    <source>
        <dbReference type="Proteomes" id="UP001156882"/>
    </source>
</evidence>
<proteinExistence type="predicted"/>
<dbReference type="RefSeq" id="WP_284313549.1">
    <property type="nucleotide sequence ID" value="NZ_BSPC01000028.1"/>
</dbReference>
<feature type="transmembrane region" description="Helical" evidence="2">
    <location>
        <begin position="136"/>
        <end position="158"/>
    </location>
</feature>
<feature type="region of interest" description="Disordered" evidence="1">
    <location>
        <begin position="1"/>
        <end position="20"/>
    </location>
</feature>
<feature type="transmembrane region" description="Helical" evidence="2">
    <location>
        <begin position="305"/>
        <end position="323"/>
    </location>
</feature>
<dbReference type="Proteomes" id="UP001156882">
    <property type="component" value="Unassembled WGS sequence"/>
</dbReference>